<dbReference type="GO" id="GO:0031956">
    <property type="term" value="F:medium-chain fatty acid-CoA ligase activity"/>
    <property type="evidence" value="ECO:0007669"/>
    <property type="project" value="TreeGrafter"/>
</dbReference>
<dbReference type="Gene3D" id="3.40.50.12780">
    <property type="entry name" value="N-terminal domain of ligase-like"/>
    <property type="match status" value="1"/>
</dbReference>
<dbReference type="PANTHER" id="PTHR43201:SF5">
    <property type="entry name" value="MEDIUM-CHAIN ACYL-COA LIGASE ACSF2, MITOCHONDRIAL"/>
    <property type="match status" value="1"/>
</dbReference>
<dbReference type="EMBL" id="QGDJ01000007">
    <property type="protein sequence ID" value="PWJ16944.1"/>
    <property type="molecule type" value="Genomic_DNA"/>
</dbReference>
<evidence type="ECO:0000313" key="5">
    <source>
        <dbReference type="EMBL" id="SSA48165.1"/>
    </source>
</evidence>
<name>A0A2Y9AW96_9RHOB</name>
<dbReference type="AlphaFoldDB" id="A0A2Y9AW96"/>
<dbReference type="Gene3D" id="3.30.300.30">
    <property type="match status" value="1"/>
</dbReference>
<evidence type="ECO:0000256" key="1">
    <source>
        <dbReference type="ARBA" id="ARBA00006432"/>
    </source>
</evidence>
<reference evidence="4 6" key="2">
    <citation type="submission" date="2018-03" db="EMBL/GenBank/DDBJ databases">
        <title>Genomic Encyclopedia of Archaeal and Bacterial Type Strains, Phase II (KMG-II): from individual species to whole genera.</title>
        <authorList>
            <person name="Goeker M."/>
        </authorList>
    </citation>
    <scope>NUCLEOTIDE SEQUENCE [LARGE SCALE GENOMIC DNA]</scope>
    <source>
        <strain evidence="4 6">DSM 25227</strain>
    </source>
</reference>
<reference evidence="5 7" key="1">
    <citation type="submission" date="2016-10" db="EMBL/GenBank/DDBJ databases">
        <authorList>
            <person name="Cai Z."/>
        </authorList>
    </citation>
    <scope>NUCLEOTIDE SEQUENCE [LARGE SCALE GENOMIC DNA]</scope>
    <source>
        <strain evidence="5 7">DSM 25227</strain>
    </source>
</reference>
<dbReference type="Proteomes" id="UP000251571">
    <property type="component" value="Unassembled WGS sequence"/>
</dbReference>
<evidence type="ECO:0000256" key="2">
    <source>
        <dbReference type="ARBA" id="ARBA00022598"/>
    </source>
</evidence>
<proteinExistence type="inferred from homology"/>
<dbReference type="RefSeq" id="WP_211317143.1">
    <property type="nucleotide sequence ID" value="NZ_QGDJ01000007.1"/>
</dbReference>
<dbReference type="InterPro" id="IPR042099">
    <property type="entry name" value="ANL_N_sf"/>
</dbReference>
<accession>A0A2Y9AW96</accession>
<organism evidence="5 7">
    <name type="scientific">Jannaschia seohaensis</name>
    <dbReference type="NCBI Taxonomy" id="475081"/>
    <lineage>
        <taxon>Bacteria</taxon>
        <taxon>Pseudomonadati</taxon>
        <taxon>Pseudomonadota</taxon>
        <taxon>Alphaproteobacteria</taxon>
        <taxon>Rhodobacterales</taxon>
        <taxon>Roseobacteraceae</taxon>
        <taxon>Jannaschia</taxon>
    </lineage>
</organism>
<evidence type="ECO:0000313" key="6">
    <source>
        <dbReference type="Proteomes" id="UP000245839"/>
    </source>
</evidence>
<dbReference type="PANTHER" id="PTHR43201">
    <property type="entry name" value="ACYL-COA SYNTHETASE"/>
    <property type="match status" value="1"/>
</dbReference>
<dbReference type="Pfam" id="PF13193">
    <property type="entry name" value="AMP-binding_C"/>
    <property type="match status" value="1"/>
</dbReference>
<evidence type="ECO:0000313" key="4">
    <source>
        <dbReference type="EMBL" id="PWJ16944.1"/>
    </source>
</evidence>
<dbReference type="Proteomes" id="UP000245839">
    <property type="component" value="Unassembled WGS sequence"/>
</dbReference>
<gene>
    <name evidence="4" type="ORF">BCF38_10757</name>
    <name evidence="5" type="ORF">SAMN05421539_10757</name>
</gene>
<dbReference type="GO" id="GO:0006631">
    <property type="term" value="P:fatty acid metabolic process"/>
    <property type="evidence" value="ECO:0007669"/>
    <property type="project" value="TreeGrafter"/>
</dbReference>
<evidence type="ECO:0000313" key="7">
    <source>
        <dbReference type="Proteomes" id="UP000251571"/>
    </source>
</evidence>
<sequence length="178" mass="19548">MGSAPIRLLDDEGCEVPDGQPGELFSCGPYAFEGYWNLPEKTAEAFRGPYLSVGDMAIRDEHGFIRLIDRKKNMIISGGENVYPTEVDAVIAQHPDVKDVAVVGCPDPKWGERVSAAVALRAGAALSAEDLIVWSKDRLAGDKRPHEILFLSPERMPRNATGKILHRVLRDMMAACVF</sequence>
<dbReference type="SUPFAM" id="SSF56801">
    <property type="entry name" value="Acetyl-CoA synthetase-like"/>
    <property type="match status" value="1"/>
</dbReference>
<comment type="similarity">
    <text evidence="1">Belongs to the ATP-dependent AMP-binding enzyme family.</text>
</comment>
<protein>
    <submittedName>
        <fullName evidence="4 5">AMP-binding enzyme</fullName>
    </submittedName>
</protein>
<keyword evidence="6" id="KW-1185">Reference proteome</keyword>
<feature type="domain" description="AMP-binding enzyme C-terminal" evidence="3">
    <location>
        <begin position="86"/>
        <end position="163"/>
    </location>
</feature>
<keyword evidence="2" id="KW-0436">Ligase</keyword>
<dbReference type="EMBL" id="UETC01000007">
    <property type="protein sequence ID" value="SSA48165.1"/>
    <property type="molecule type" value="Genomic_DNA"/>
</dbReference>
<dbReference type="InterPro" id="IPR025110">
    <property type="entry name" value="AMP-bd_C"/>
</dbReference>
<evidence type="ECO:0000259" key="3">
    <source>
        <dbReference type="Pfam" id="PF13193"/>
    </source>
</evidence>
<dbReference type="InterPro" id="IPR045851">
    <property type="entry name" value="AMP-bd_C_sf"/>
</dbReference>